<dbReference type="Gene3D" id="3.40.50.300">
    <property type="entry name" value="P-loop containing nucleotide triphosphate hydrolases"/>
    <property type="match status" value="1"/>
</dbReference>
<dbReference type="InterPro" id="IPR011527">
    <property type="entry name" value="ABC1_TM_dom"/>
</dbReference>
<evidence type="ECO:0000256" key="4">
    <source>
        <dbReference type="ARBA" id="ARBA00022840"/>
    </source>
</evidence>
<dbReference type="InterPro" id="IPR027417">
    <property type="entry name" value="P-loop_NTPase"/>
</dbReference>
<keyword evidence="6 7" id="KW-0472">Membrane</keyword>
<dbReference type="PROSITE" id="PS50893">
    <property type="entry name" value="ABC_TRANSPORTER_2"/>
    <property type="match status" value="1"/>
</dbReference>
<evidence type="ECO:0000313" key="11">
    <source>
        <dbReference type="Proteomes" id="UP001271792"/>
    </source>
</evidence>
<dbReference type="Pfam" id="PF00664">
    <property type="entry name" value="ABC_membrane"/>
    <property type="match status" value="1"/>
</dbReference>
<evidence type="ECO:0000259" key="9">
    <source>
        <dbReference type="PROSITE" id="PS50929"/>
    </source>
</evidence>
<accession>A0ABU4TRL4</accession>
<dbReference type="Gene3D" id="1.20.1560.10">
    <property type="entry name" value="ABC transporter type 1, transmembrane domain"/>
    <property type="match status" value="1"/>
</dbReference>
<reference evidence="10 11" key="1">
    <citation type="submission" date="2023-11" db="EMBL/GenBank/DDBJ databases">
        <title>Lentzea sokolovensis, sp. nov., Lentzea kristufkii, sp. nov., and Lentzea miocenensis, sp. nov., rare actinobacteria from Sokolov Coal Basin, Miocene lacustrine sediment, Czech Republic.</title>
        <authorList>
            <person name="Lara A."/>
            <person name="Kotroba L."/>
            <person name="Nouioui I."/>
            <person name="Neumann-Schaal M."/>
            <person name="Mast Y."/>
            <person name="Chronakova A."/>
        </authorList>
    </citation>
    <scope>NUCLEOTIDE SEQUENCE [LARGE SCALE GENOMIC DNA]</scope>
    <source>
        <strain evidence="10 11">BCCO 10_0798</strain>
    </source>
</reference>
<feature type="transmembrane region" description="Helical" evidence="7">
    <location>
        <begin position="27"/>
        <end position="48"/>
    </location>
</feature>
<dbReference type="SUPFAM" id="SSF90123">
    <property type="entry name" value="ABC transporter transmembrane region"/>
    <property type="match status" value="1"/>
</dbReference>
<dbReference type="InterPro" id="IPR036640">
    <property type="entry name" value="ABC1_TM_sf"/>
</dbReference>
<dbReference type="InterPro" id="IPR039421">
    <property type="entry name" value="Type_1_exporter"/>
</dbReference>
<evidence type="ECO:0000259" key="8">
    <source>
        <dbReference type="PROSITE" id="PS50893"/>
    </source>
</evidence>
<dbReference type="PANTHER" id="PTHR24221">
    <property type="entry name" value="ATP-BINDING CASSETTE SUB-FAMILY B"/>
    <property type="match status" value="1"/>
</dbReference>
<comment type="subcellular location">
    <subcellularLocation>
        <location evidence="1">Cell membrane</location>
        <topology evidence="1">Multi-pass membrane protein</topology>
    </subcellularLocation>
</comment>
<keyword evidence="5 7" id="KW-1133">Transmembrane helix</keyword>
<dbReference type="GO" id="GO:0005524">
    <property type="term" value="F:ATP binding"/>
    <property type="evidence" value="ECO:0007669"/>
    <property type="project" value="UniProtKB-KW"/>
</dbReference>
<dbReference type="InterPro" id="IPR003593">
    <property type="entry name" value="AAA+_ATPase"/>
</dbReference>
<feature type="transmembrane region" description="Helical" evidence="7">
    <location>
        <begin position="133"/>
        <end position="155"/>
    </location>
</feature>
<organism evidence="10 11">
    <name type="scientific">Lentzea kristufekii</name>
    <dbReference type="NCBI Taxonomy" id="3095430"/>
    <lineage>
        <taxon>Bacteria</taxon>
        <taxon>Bacillati</taxon>
        <taxon>Actinomycetota</taxon>
        <taxon>Actinomycetes</taxon>
        <taxon>Pseudonocardiales</taxon>
        <taxon>Pseudonocardiaceae</taxon>
        <taxon>Lentzea</taxon>
    </lineage>
</organism>
<keyword evidence="3" id="KW-0547">Nucleotide-binding</keyword>
<gene>
    <name evidence="10" type="ORF">SK571_16140</name>
</gene>
<keyword evidence="11" id="KW-1185">Reference proteome</keyword>
<dbReference type="RefSeq" id="WP_319984896.1">
    <property type="nucleotide sequence ID" value="NZ_JAXAVV010000007.1"/>
</dbReference>
<dbReference type="SMART" id="SM00382">
    <property type="entry name" value="AAA"/>
    <property type="match status" value="1"/>
</dbReference>
<feature type="domain" description="ABC transporter" evidence="8">
    <location>
        <begin position="341"/>
        <end position="588"/>
    </location>
</feature>
<dbReference type="PANTHER" id="PTHR24221:SF646">
    <property type="entry name" value="HAEMOLYSIN SECRETION ATP-BINDING PROTEIN"/>
    <property type="match status" value="1"/>
</dbReference>
<feature type="domain" description="ABC transmembrane type-1" evidence="9">
    <location>
        <begin position="24"/>
        <end position="306"/>
    </location>
</feature>
<reference evidence="10 11" key="2">
    <citation type="submission" date="2023-11" db="EMBL/GenBank/DDBJ databases">
        <authorList>
            <person name="Lara A.C."/>
            <person name="Chronakova A."/>
        </authorList>
    </citation>
    <scope>NUCLEOTIDE SEQUENCE [LARGE SCALE GENOMIC DNA]</scope>
    <source>
        <strain evidence="10 11">BCCO 10_0798</strain>
    </source>
</reference>
<protein>
    <submittedName>
        <fullName evidence="10">ABC transporter ATP-binding protein</fullName>
    </submittedName>
</protein>
<comment type="caution">
    <text evidence="10">The sequence shown here is derived from an EMBL/GenBank/DDBJ whole genome shotgun (WGS) entry which is preliminary data.</text>
</comment>
<evidence type="ECO:0000256" key="7">
    <source>
        <dbReference type="SAM" id="Phobius"/>
    </source>
</evidence>
<dbReference type="Proteomes" id="UP001271792">
    <property type="component" value="Unassembled WGS sequence"/>
</dbReference>
<sequence length="595" mass="64086">MKEFLFCVTYLLRLAWSLDRRRLLIGGALILLGALATPVVAVSLKHLVDAAVEARIGDAGTWAVVATAALIGELMLGHFAHLHYFELAEIVEERLNRDLLRVVNGTSALDRCDDPEFADSIDLLRQEIVQMRLTMHATVQLAAVIAQALATAVVLASLTPWYLLLPAIAVVPVVLGKRAERQLQAARERTAPLLRAARHVRVLASSPASQKEVQLCGNAEFLVARQDDLLAEYQRTTDRAQVRHAVLRGTGQLVFGLGYAASVLLAYLLARRGEATAGDIVLVIALATQTSTQMAKGLELLSGVHRSAAGLRRYLDLRDQAGHQGEQPRREMTLDRLASGIDFDHVGFAYPGSAREVLNDITLRIPAGTSVALVGENGAGKSTLIKLLNGLYRPTTGRILVDGEDLARVRPESWRARTAVLFQDFARIELSLQHSVGVGDLSEVDSATAVLAAVRRAKAEPLLDRVGHDLGTVLGGGYADGADLSGGQWQSVGFARGLLRTRPLALSLDEPGHSLDSDAEQRMLSAYQETAARVASATGGVTVYVTHRMSTVRMADLIVVLHEGTIAESGNHDELIAAGGRYADLFSLQARAYAD</sequence>
<name>A0ABU4TRL4_9PSEU</name>
<dbReference type="PROSITE" id="PS50929">
    <property type="entry name" value="ABC_TM1F"/>
    <property type="match status" value="1"/>
</dbReference>
<evidence type="ECO:0000256" key="1">
    <source>
        <dbReference type="ARBA" id="ARBA00004651"/>
    </source>
</evidence>
<evidence type="ECO:0000256" key="6">
    <source>
        <dbReference type="ARBA" id="ARBA00023136"/>
    </source>
</evidence>
<keyword evidence="4 10" id="KW-0067">ATP-binding</keyword>
<dbReference type="InterPro" id="IPR003439">
    <property type="entry name" value="ABC_transporter-like_ATP-bd"/>
</dbReference>
<dbReference type="SUPFAM" id="SSF52540">
    <property type="entry name" value="P-loop containing nucleoside triphosphate hydrolases"/>
    <property type="match status" value="1"/>
</dbReference>
<evidence type="ECO:0000256" key="2">
    <source>
        <dbReference type="ARBA" id="ARBA00022692"/>
    </source>
</evidence>
<dbReference type="Pfam" id="PF00005">
    <property type="entry name" value="ABC_tran"/>
    <property type="match status" value="1"/>
</dbReference>
<evidence type="ECO:0000313" key="10">
    <source>
        <dbReference type="EMBL" id="MDX8050920.1"/>
    </source>
</evidence>
<keyword evidence="2 7" id="KW-0812">Transmembrane</keyword>
<evidence type="ECO:0000256" key="5">
    <source>
        <dbReference type="ARBA" id="ARBA00022989"/>
    </source>
</evidence>
<evidence type="ECO:0000256" key="3">
    <source>
        <dbReference type="ARBA" id="ARBA00022741"/>
    </source>
</evidence>
<proteinExistence type="predicted"/>
<dbReference type="EMBL" id="JAXAVV010000007">
    <property type="protein sequence ID" value="MDX8050920.1"/>
    <property type="molecule type" value="Genomic_DNA"/>
</dbReference>